<dbReference type="Proteomes" id="UP000237718">
    <property type="component" value="Unassembled WGS sequence"/>
</dbReference>
<dbReference type="EMBL" id="PVUF01000043">
    <property type="protein sequence ID" value="PRZ41629.1"/>
    <property type="molecule type" value="Genomic_DNA"/>
</dbReference>
<dbReference type="AlphaFoldDB" id="A0A2T0ZZ40"/>
<protein>
    <recommendedName>
        <fullName evidence="3">HTH cro/C1-type domain-containing protein</fullName>
    </recommendedName>
</protein>
<dbReference type="OrthoDB" id="7856077at2"/>
<name>A0A2T0ZZ40_TRISK</name>
<proteinExistence type="predicted"/>
<organism evidence="1 2">
    <name type="scientific">Tritonibacter scottomollicae</name>
    <name type="common">Epibacterium scottomollicae</name>
    <dbReference type="NCBI Taxonomy" id="483013"/>
    <lineage>
        <taxon>Bacteria</taxon>
        <taxon>Pseudomonadati</taxon>
        <taxon>Pseudomonadota</taxon>
        <taxon>Alphaproteobacteria</taxon>
        <taxon>Rhodobacterales</taxon>
        <taxon>Paracoccaceae</taxon>
        <taxon>Tritonibacter</taxon>
    </lineage>
</organism>
<evidence type="ECO:0008006" key="3">
    <source>
        <dbReference type="Google" id="ProtNLM"/>
    </source>
</evidence>
<comment type="caution">
    <text evidence="1">The sequence shown here is derived from an EMBL/GenBank/DDBJ whole genome shotgun (WGS) entry which is preliminary data.</text>
</comment>
<dbReference type="InterPro" id="IPR010982">
    <property type="entry name" value="Lambda_DNA-bd_dom_sf"/>
</dbReference>
<sequence>MNIDTKERLAHTGDVSPEAIRVRLLAARNSLGLQQLEVAKQLGLKKTTFHSQESRGAPSIATMKYYYRQHRIDFNFILHGDFAQLPQDVQDRLFSALQDE</sequence>
<reference evidence="1 2" key="1">
    <citation type="submission" date="2018-03" db="EMBL/GenBank/DDBJ databases">
        <title>Genomic Encyclopedia of Archaeal and Bacterial Type Strains, Phase II (KMG-II): from individual species to whole genera.</title>
        <authorList>
            <person name="Goeker M."/>
        </authorList>
    </citation>
    <scope>NUCLEOTIDE SEQUENCE [LARGE SCALE GENOMIC DNA]</scope>
    <source>
        <strain evidence="1 2">DSM 25328</strain>
    </source>
</reference>
<accession>A0A2T0ZZ40</accession>
<gene>
    <name evidence="1" type="ORF">CLV89_1436</name>
</gene>
<dbReference type="GO" id="GO:0003677">
    <property type="term" value="F:DNA binding"/>
    <property type="evidence" value="ECO:0007669"/>
    <property type="project" value="InterPro"/>
</dbReference>
<dbReference type="SUPFAM" id="SSF47413">
    <property type="entry name" value="lambda repressor-like DNA-binding domains"/>
    <property type="match status" value="1"/>
</dbReference>
<evidence type="ECO:0000313" key="1">
    <source>
        <dbReference type="EMBL" id="PRZ41629.1"/>
    </source>
</evidence>
<dbReference type="RefSeq" id="WP_106165701.1">
    <property type="nucleotide sequence ID" value="NZ_PVUF01000043.1"/>
</dbReference>
<evidence type="ECO:0000313" key="2">
    <source>
        <dbReference type="Proteomes" id="UP000237718"/>
    </source>
</evidence>